<comment type="caution">
    <text evidence="1">The sequence shown here is derived from an EMBL/GenBank/DDBJ whole genome shotgun (WGS) entry which is preliminary data.</text>
</comment>
<dbReference type="Proteomes" id="UP000031982">
    <property type="component" value="Unassembled WGS sequence"/>
</dbReference>
<evidence type="ECO:0000313" key="1">
    <source>
        <dbReference type="EMBL" id="KIL80171.1"/>
    </source>
</evidence>
<sequence length="43" mass="4839">MYKYQQVMTLPVWQACAEKADHPCYHEEVKPKAGPAIAAACFL</sequence>
<accession>A0ABR5AZM1</accession>
<gene>
    <name evidence="1" type="ORF">SD77_0019</name>
</gene>
<organism evidence="1 2">
    <name type="scientific">Bacillus badius</name>
    <dbReference type="NCBI Taxonomy" id="1455"/>
    <lineage>
        <taxon>Bacteria</taxon>
        <taxon>Bacillati</taxon>
        <taxon>Bacillota</taxon>
        <taxon>Bacilli</taxon>
        <taxon>Bacillales</taxon>
        <taxon>Bacillaceae</taxon>
        <taxon>Pseudobacillus</taxon>
    </lineage>
</organism>
<dbReference type="EMBL" id="JXLP01000001">
    <property type="protein sequence ID" value="KIL80171.1"/>
    <property type="molecule type" value="Genomic_DNA"/>
</dbReference>
<evidence type="ECO:0000313" key="2">
    <source>
        <dbReference type="Proteomes" id="UP000031982"/>
    </source>
</evidence>
<protein>
    <submittedName>
        <fullName evidence="1">Uncharacterized protein</fullName>
    </submittedName>
</protein>
<keyword evidence="2" id="KW-1185">Reference proteome</keyword>
<proteinExistence type="predicted"/>
<name>A0ABR5AZM1_BACBA</name>
<reference evidence="1 2" key="1">
    <citation type="submission" date="2015-01" db="EMBL/GenBank/DDBJ databases">
        <title>Genome Assembly of Bacillus badius MTCC 1458.</title>
        <authorList>
            <person name="Verma A."/>
            <person name="Khatri I."/>
            <person name="Mual P."/>
            <person name="Subramanian S."/>
            <person name="Krishnamurthi S."/>
        </authorList>
    </citation>
    <scope>NUCLEOTIDE SEQUENCE [LARGE SCALE GENOMIC DNA]</scope>
    <source>
        <strain evidence="1 2">MTCC 1458</strain>
    </source>
</reference>
<dbReference type="PROSITE" id="PS51257">
    <property type="entry name" value="PROKAR_LIPOPROTEIN"/>
    <property type="match status" value="1"/>
</dbReference>